<comment type="caution">
    <text evidence="4">The sequence shown here is derived from an EMBL/GenBank/DDBJ whole genome shotgun (WGS) entry which is preliminary data.</text>
</comment>
<dbReference type="PANTHER" id="PTHR45586:SF1">
    <property type="entry name" value="LIPOPOLYSACCHARIDE ASSEMBLY PROTEIN B"/>
    <property type="match status" value="1"/>
</dbReference>
<evidence type="ECO:0000256" key="2">
    <source>
        <dbReference type="ARBA" id="ARBA00022803"/>
    </source>
</evidence>
<dbReference type="InterPro" id="IPR019734">
    <property type="entry name" value="TPR_rpt"/>
</dbReference>
<dbReference type="PANTHER" id="PTHR45586">
    <property type="entry name" value="TPR REPEAT-CONTAINING PROTEIN PA4667"/>
    <property type="match status" value="1"/>
</dbReference>
<dbReference type="OrthoDB" id="5290951at2"/>
<sequence length="927" mass="101488">MLVNNNFAKSVIGSVVLAAVLSGCSSETPEKLVGSAKGYLEKNDRKAALIQLKTAIQKNGNLSEARFLLAKTLSEMGDQEGALIELSKASQLGYPDEEVQPLEARVLILQGEMAKIVEKFANPVLKGAESQSDLLTSLAVAHSSLGHLTDARKTIDLALKLSPRDVRARLTEARLRAAEGRVDEAFAQVIELSREQPKRSDVALLLGEFQEAKGDVRAAIASYRKAVDLDSVNYVAQSRALAALIGQQDYKEAQIVWESMNAKIPNNLNTAYFGVLLAFERGELKLAEERLQPLLKYGAANGRVLYLAGAVYFQKGAMTQAETYLGKAMSTSLGEAAPGVRTLLARVLIRIGNPAKAWVLIQPLLERSPVDAEALAVGAEASLKLGEFARAETLFKQVVQVNPNDSRARTFLAVERLKKGDVESGIQELRAISEREKAVTADLALISSLISKKDYVRALEAVSNLEKKDPKSPDAANLRGQIELQRGDVARAREAFEAAMKLDSQSFVAAHSLADLDVRNQRVDLALARFERMSAENPKNISTRMAVVGLREQMGAKASDLIAVLSEVVKDLPAEVAPRVQLSRFYLRSGDTTKALALAQDTITQLPNRPEGLELLADAYASRGDFIQAENQLSKLILMQPKSVKPLLSLAKMHVANNKFDAAISVLRKAMLLQPDHRDVQSALVSVLAGSGKADDAYKLCQQIQKSHPKLPLGWALAGDVAAFKKDWGAAVDWYRKALQVDGRHTDVAIKLHKSLLMAKDVSAADSFAQQRSQALPNDAIFTFYLGDVALSRKDFAQAERWYGAVLKMQPENVGALNNMAWLYNKSKRPQAKELAERAQRLQPRSAGVLDTLSEIHSDQGDFAKAVELQRKAVDLDGSVANYRLNLVKRLLAAGQKDQAKSEYEKLGRERPEYARSDEYRQLAKSL</sequence>
<dbReference type="PROSITE" id="PS50005">
    <property type="entry name" value="TPR"/>
    <property type="match status" value="5"/>
</dbReference>
<dbReference type="Pfam" id="PF13374">
    <property type="entry name" value="TPR_10"/>
    <property type="match status" value="1"/>
</dbReference>
<dbReference type="Gene3D" id="1.25.40.10">
    <property type="entry name" value="Tetratricopeptide repeat domain"/>
    <property type="match status" value="4"/>
</dbReference>
<dbReference type="InterPro" id="IPR051012">
    <property type="entry name" value="CellSynth/LPSAsmb/PSIAsmb"/>
</dbReference>
<dbReference type="AlphaFoldDB" id="A0A2N8KSL9"/>
<feature type="repeat" description="TPR" evidence="3">
    <location>
        <begin position="372"/>
        <end position="405"/>
    </location>
</feature>
<name>A0A2N8KSL9_9BURK</name>
<dbReference type="InterPro" id="IPR011990">
    <property type="entry name" value="TPR-like_helical_dom_sf"/>
</dbReference>
<dbReference type="Pfam" id="PF14559">
    <property type="entry name" value="TPR_19"/>
    <property type="match status" value="1"/>
</dbReference>
<keyword evidence="5" id="KW-1185">Reference proteome</keyword>
<dbReference type="Proteomes" id="UP000235916">
    <property type="component" value="Unassembled WGS sequence"/>
</dbReference>
<feature type="repeat" description="TPR" evidence="3">
    <location>
        <begin position="473"/>
        <end position="506"/>
    </location>
</feature>
<protein>
    <submittedName>
        <fullName evidence="4">PEP-CTERM system TPR-repeat protein PrsT</fullName>
    </submittedName>
</protein>
<evidence type="ECO:0000256" key="3">
    <source>
        <dbReference type="PROSITE-ProRule" id="PRU00339"/>
    </source>
</evidence>
<dbReference type="NCBIfam" id="TIGR02917">
    <property type="entry name" value="PEP_TPR_lipo"/>
    <property type="match status" value="1"/>
</dbReference>
<proteinExistence type="predicted"/>
<dbReference type="SUPFAM" id="SSF48452">
    <property type="entry name" value="TPR-like"/>
    <property type="match status" value="4"/>
</dbReference>
<evidence type="ECO:0000313" key="5">
    <source>
        <dbReference type="Proteomes" id="UP000235916"/>
    </source>
</evidence>
<evidence type="ECO:0000313" key="4">
    <source>
        <dbReference type="EMBL" id="PND36455.1"/>
    </source>
</evidence>
<feature type="repeat" description="TPR" evidence="3">
    <location>
        <begin position="200"/>
        <end position="233"/>
    </location>
</feature>
<gene>
    <name evidence="4" type="primary">prsT</name>
    <name evidence="4" type="ORF">C1O66_22500</name>
</gene>
<feature type="repeat" description="TPR" evidence="3">
    <location>
        <begin position="780"/>
        <end position="813"/>
    </location>
</feature>
<feature type="repeat" description="TPR" evidence="3">
    <location>
        <begin position="644"/>
        <end position="677"/>
    </location>
</feature>
<keyword evidence="1" id="KW-0677">Repeat</keyword>
<reference evidence="4 5" key="1">
    <citation type="submission" date="2018-01" db="EMBL/GenBank/DDBJ databases">
        <title>Draft genome sequence of Paucibacter aquatile CR182 isolated from freshwater of the Nakdong River.</title>
        <authorList>
            <person name="Choi A."/>
            <person name="Chung E.J."/>
        </authorList>
    </citation>
    <scope>NUCLEOTIDE SEQUENCE [LARGE SCALE GENOMIC DNA]</scope>
    <source>
        <strain evidence="4 5">CR182</strain>
    </source>
</reference>
<organism evidence="4 5">
    <name type="scientific">Kinneretia aquatilis</name>
    <dbReference type="NCBI Taxonomy" id="2070761"/>
    <lineage>
        <taxon>Bacteria</taxon>
        <taxon>Pseudomonadati</taxon>
        <taxon>Pseudomonadota</taxon>
        <taxon>Betaproteobacteria</taxon>
        <taxon>Burkholderiales</taxon>
        <taxon>Sphaerotilaceae</taxon>
        <taxon>Roseateles</taxon>
    </lineage>
</organism>
<accession>A0A2N8KSL9</accession>
<dbReference type="InterPro" id="IPR014266">
    <property type="entry name" value="PEP-CTERM_TPR_PrsT"/>
</dbReference>
<dbReference type="SMART" id="SM00028">
    <property type="entry name" value="TPR"/>
    <property type="match status" value="13"/>
</dbReference>
<evidence type="ECO:0000256" key="1">
    <source>
        <dbReference type="ARBA" id="ARBA00022737"/>
    </source>
</evidence>
<keyword evidence="2 3" id="KW-0802">TPR repeat</keyword>
<dbReference type="EMBL" id="POSP01000004">
    <property type="protein sequence ID" value="PND36455.1"/>
    <property type="molecule type" value="Genomic_DNA"/>
</dbReference>
<dbReference type="Pfam" id="PF13432">
    <property type="entry name" value="TPR_16"/>
    <property type="match status" value="5"/>
</dbReference>